<evidence type="ECO:0000256" key="2">
    <source>
        <dbReference type="ARBA" id="ARBA00022801"/>
    </source>
</evidence>
<evidence type="ECO:0000256" key="1">
    <source>
        <dbReference type="ARBA" id="ARBA00022723"/>
    </source>
</evidence>
<keyword evidence="5" id="KW-1185">Reference proteome</keyword>
<evidence type="ECO:0000313" key="4">
    <source>
        <dbReference type="EMBL" id="MEY8246619.1"/>
    </source>
</evidence>
<dbReference type="RefSeq" id="WP_290450304.1">
    <property type="nucleotide sequence ID" value="NZ_JBCLPP010000062.1"/>
</dbReference>
<reference evidence="4 5" key="1">
    <citation type="submission" date="2024-03" db="EMBL/GenBank/DDBJ databases">
        <title>Mouse gut bacterial collection (mGBC) of GemPharmatech.</title>
        <authorList>
            <person name="He Y."/>
            <person name="Dong L."/>
            <person name="Wu D."/>
            <person name="Gao X."/>
            <person name="Lin Z."/>
        </authorList>
    </citation>
    <scope>NUCLEOTIDE SEQUENCE [LARGE SCALE GENOMIC DNA]</scope>
    <source>
        <strain evidence="4 5">54-13</strain>
    </source>
</reference>
<dbReference type="Gene3D" id="3.30.70.2330">
    <property type="match status" value="1"/>
</dbReference>
<dbReference type="Proteomes" id="UP001565200">
    <property type="component" value="Unassembled WGS sequence"/>
</dbReference>
<protein>
    <submittedName>
        <fullName evidence="4">HIRAN domain-containing protein</fullName>
    </submittedName>
</protein>
<accession>A0ABV4CYX6</accession>
<gene>
    <name evidence="4" type="ORF">AAK873_13505</name>
</gene>
<dbReference type="EMBL" id="JBCLPP010000062">
    <property type="protein sequence ID" value="MEY8246619.1"/>
    <property type="molecule type" value="Genomic_DNA"/>
</dbReference>
<dbReference type="Pfam" id="PF08797">
    <property type="entry name" value="HIRAN"/>
    <property type="match status" value="1"/>
</dbReference>
<name>A0ABV4CYX6_9BACT</name>
<proteinExistence type="predicted"/>
<evidence type="ECO:0000259" key="3">
    <source>
        <dbReference type="Pfam" id="PF08797"/>
    </source>
</evidence>
<evidence type="ECO:0000313" key="5">
    <source>
        <dbReference type="Proteomes" id="UP001565200"/>
    </source>
</evidence>
<sequence length="227" mass="26218">MALKYDFNRIALMWRPEKGQRRICVGYITIAKNSDDIRFEYLDSGIAEAKKVDSNFSGYPGLSIDDNKQFSSLQVSEVFFGRLINQSRNDADDFYDFWLVDKSRVEDSLYVLAQTQGLSFSDMFEFVPQYFSSHRPSFITDIAGLSKSDFKLDKLTIGDTLQFTRETDNKFDPKAVYVSFNGEKIGYIKKGHNSIFNRKNISGIKLTVWSYIDLPGFEKLYVRVDIK</sequence>
<comment type="caution">
    <text evidence="4">The sequence shown here is derived from an EMBL/GenBank/DDBJ whole genome shotgun (WGS) entry which is preliminary data.</text>
</comment>
<dbReference type="InterPro" id="IPR014905">
    <property type="entry name" value="HIRAN"/>
</dbReference>
<organism evidence="4 5">
    <name type="scientific">Heminiphilus faecis</name>
    <dbReference type="NCBI Taxonomy" id="2601703"/>
    <lineage>
        <taxon>Bacteria</taxon>
        <taxon>Pseudomonadati</taxon>
        <taxon>Bacteroidota</taxon>
        <taxon>Bacteroidia</taxon>
        <taxon>Bacteroidales</taxon>
        <taxon>Muribaculaceae</taxon>
        <taxon>Heminiphilus</taxon>
    </lineage>
</organism>
<keyword evidence="2" id="KW-0378">Hydrolase</keyword>
<feature type="domain" description="HIRAN" evidence="3">
    <location>
        <begin position="138"/>
        <end position="197"/>
    </location>
</feature>
<keyword evidence="1" id="KW-0479">Metal-binding</keyword>